<dbReference type="STRING" id="227084.SAMN05421855_103276"/>
<reference evidence="2 3" key="1">
    <citation type="submission" date="2016-10" db="EMBL/GenBank/DDBJ databases">
        <authorList>
            <person name="de Groot N.N."/>
        </authorList>
    </citation>
    <scope>NUCLEOTIDE SEQUENCE [LARGE SCALE GENOMIC DNA]</scope>
    <source>
        <strain evidence="2 3">DSM 16195</strain>
    </source>
</reference>
<gene>
    <name evidence="2" type="ORF">SAMN05421855_103276</name>
</gene>
<organism evidence="2 3">
    <name type="scientific">Ulvibacter litoralis</name>
    <dbReference type="NCBI Taxonomy" id="227084"/>
    <lineage>
        <taxon>Bacteria</taxon>
        <taxon>Pseudomonadati</taxon>
        <taxon>Bacteroidota</taxon>
        <taxon>Flavobacteriia</taxon>
        <taxon>Flavobacteriales</taxon>
        <taxon>Flavobacteriaceae</taxon>
        <taxon>Ulvibacter</taxon>
    </lineage>
</organism>
<dbReference type="RefSeq" id="WP_093144395.1">
    <property type="nucleotide sequence ID" value="NZ_BMWO01000003.1"/>
</dbReference>
<dbReference type="AlphaFoldDB" id="A0A1G7GQE9"/>
<feature type="chain" id="PRO_5011786879" description="GLPGLI family protein" evidence="1">
    <location>
        <begin position="23"/>
        <end position="261"/>
    </location>
</feature>
<feature type="signal peptide" evidence="1">
    <location>
        <begin position="1"/>
        <end position="22"/>
    </location>
</feature>
<accession>A0A1G7GQE9</accession>
<dbReference type="Proteomes" id="UP000199321">
    <property type="component" value="Unassembled WGS sequence"/>
</dbReference>
<evidence type="ECO:0008006" key="4">
    <source>
        <dbReference type="Google" id="ProtNLM"/>
    </source>
</evidence>
<protein>
    <recommendedName>
        <fullName evidence="4">GLPGLI family protein</fullName>
    </recommendedName>
</protein>
<keyword evidence="3" id="KW-1185">Reference proteome</keyword>
<name>A0A1G7GQE9_9FLAO</name>
<evidence type="ECO:0000256" key="1">
    <source>
        <dbReference type="SAM" id="SignalP"/>
    </source>
</evidence>
<evidence type="ECO:0000313" key="2">
    <source>
        <dbReference type="EMBL" id="SDE90357.1"/>
    </source>
</evidence>
<evidence type="ECO:0000313" key="3">
    <source>
        <dbReference type="Proteomes" id="UP000199321"/>
    </source>
</evidence>
<proteinExistence type="predicted"/>
<keyword evidence="1" id="KW-0732">Signal</keyword>
<dbReference type="OrthoDB" id="1177628at2"/>
<sequence length="261" mass="30382">MEKLFLSVIFVLLVATSNQLSAQEYAVFKTKGAPVLAIKNTTKPIKKGAVFSEGNLILKAKDTVILLDTKGLMYQLDQAKKYTVSEVKEYQKDEDKEGLSKKYFSYVWKQINDKNRTKNHTGNVYREGIMDFLITPLDSTAIAANEINFVWNENTEETYTYFFLKNKRNNTMVKIKTEGTSITLYQNNSLLVKGESYAWGIAYEKYPDFNRVKFNSFDYLNQFQEEERSKDYFIVIEELKSNGFSSEEIDESLCEYFQFCR</sequence>
<dbReference type="EMBL" id="FNBA01000003">
    <property type="protein sequence ID" value="SDE90357.1"/>
    <property type="molecule type" value="Genomic_DNA"/>
</dbReference>